<sequence length="1570" mass="183462">MIKTDWDIFKAKFSTNPQDAFEWMCYLLFCNEFRVKTGIFRYKNQSAIETNPISQDGINIGWQAKFYEAALSSHKNDILETITKAKRDYPDLNKIIFYTNSEWGQNKGKEPKGKIEAEKKAKENNLEIEWRCCSFFESPFVVDDCRRITSYFFTQSDNLFGLLDSFESHTDAILDDIETTITFGDENVSINRFNIISEIKSSDASALIISGEGGTGKTALIKELYEDKGGDDAFYVHKATEFSVSSLNEFLSGVFLKDFIEAHEGVGNKTVVIDSAEHLLDLENTGPIKEYLSNLIKNGWKVWFTTRNSYLDDLIFQLYEVYKISFKSIHIEKLNENTLFELAKKHGFIIPNDKKFKSLILTPFYLREYLKYYQENKGASYFEFKESLWPRVITKRTPRREQFFIRLAEERANTGKFFVIPDISYSNEKVEEALVSEGIISYEPNRGYFITHDIYEEWALEKFVEGRFLSSENAEIFFEKIQQTLPIRRVFRRWLSEKLSAENEEVSHLIAETLSSRNIPNLWKDEALVSMLLSEYSNYFFNISRKLLLEDNFSLLKRICLLIRIGCKEIDSSLFDRLGVRTPDILSMDYAVTRSKGTGWKSLIKFINENIEHIGVDNLNFALPVLYDWNSHNKSGDATKYASLIALSFYKLVIEKDTYSRDDGFSKNLVLTILYGAREIKNELEAIIDEVTLNNWNRHNDPYHLLSKFILTKMECFNVTMEIPEKVIALAKCSWMYEASVSDDYYSSRLENDHVFGVETRHQDYYPASAYQTPIYALLMTDLKLALNFIIDLINYASKKYAESSLDKGQVETATLFLDDGKNISLPISTRLWCMYRGTQVSPHLLESILMSLERFFLERGKSTKSETLEYYLNYILARAESSALVGVVASIVCAFYEKTFNVAKILFRTKEFFFYDSSRMILDQTHKTQLTSLKNFSFNRMNELHENERISACDQKHRQYSLESIALQYQFFRTEEVSEEESEKRLQEIWKILDHHYKNLPAKEHESHQYKTWRLYLARMDKRKMSPAAKEVENGIAIEFNPEIEPDLKEYSETSQREANKPFTHLALNTWADSRLYNRDNYNKYESYENDPLIALGEAKEIWNQLSEGSMTVELQFERATPSYVCAVLLRDFKGKLGKAELEFCKEVIFEYANIVNNDDYIHQIGDGLVPALFVLPRLIEDFPDERLTIKLILIRALMRHDSISMMGMDRINSVAIQAVQHLWKDEPDFMKSLYIGYLVVAQKYRDVQDRLRQEAYKQKKYDIDKNDFEQELFKELENVVKSIEDETIKESAINNIESIDNDILITAFQLAPLDNALNKPVPFIEEIIRIISQQLLSRDREDRLDYAFRHEFLKHYARFVLHLGNGEKDRYLKYFTDDFTLSEGMADLLNEFVSAEDSLNIPDSFWFVWNRFKGCIVDSISSQGWRHDKERIIESFLFARVPWKDEAMAWHTFSPENKFFFNDLSGKIGGEYSFIYSISKLLCGIGSEFLDDGIYWISNAIKTFDIDLSHDKSGNTLFCLERYMRRYLFKNHDRVRQTPNLKAQSMVVLDFLVEQYSITGYLLREDIA</sequence>
<dbReference type="OrthoDB" id="9796370at2"/>
<dbReference type="NCBIfam" id="NF041815">
    <property type="entry name" value="Avs4"/>
    <property type="match status" value="1"/>
</dbReference>
<comment type="caution">
    <text evidence="1">The sequence shown here is derived from an EMBL/GenBank/DDBJ whole genome shotgun (WGS) entry which is preliminary data.</text>
</comment>
<accession>A0A4Q5KJN5</accession>
<dbReference type="Proteomes" id="UP000293465">
    <property type="component" value="Unassembled WGS sequence"/>
</dbReference>
<dbReference type="GeneID" id="56275445"/>
<evidence type="ECO:0000313" key="2">
    <source>
        <dbReference type="Proteomes" id="UP000293465"/>
    </source>
</evidence>
<protein>
    <submittedName>
        <fullName evidence="1">Uncharacterized protein</fullName>
    </submittedName>
</protein>
<dbReference type="SUPFAM" id="SSF52540">
    <property type="entry name" value="P-loop containing nucleoside triphosphate hydrolases"/>
    <property type="match status" value="1"/>
</dbReference>
<proteinExistence type="predicted"/>
<dbReference type="InterPro" id="IPR027417">
    <property type="entry name" value="P-loop_NTPase"/>
</dbReference>
<evidence type="ECO:0000313" key="1">
    <source>
        <dbReference type="EMBL" id="RYU46477.1"/>
    </source>
</evidence>
<name>A0A4Q5KJN5_9GAMM</name>
<organism evidence="1 2">
    <name type="scientific">Aliivibrio finisterrensis</name>
    <dbReference type="NCBI Taxonomy" id="511998"/>
    <lineage>
        <taxon>Bacteria</taxon>
        <taxon>Pseudomonadati</taxon>
        <taxon>Pseudomonadota</taxon>
        <taxon>Gammaproteobacteria</taxon>
        <taxon>Vibrionales</taxon>
        <taxon>Vibrionaceae</taxon>
        <taxon>Aliivibrio</taxon>
    </lineage>
</organism>
<gene>
    <name evidence="1" type="ORF">ERW49_10310</name>
</gene>
<reference evidence="1 2" key="1">
    <citation type="submission" date="2019-02" db="EMBL/GenBank/DDBJ databases">
        <title>Genome sequences of Aliivibrio finisterrensis strains from farmed Atlantic salmon.</title>
        <authorList>
            <person name="Bowman J.P."/>
        </authorList>
    </citation>
    <scope>NUCLEOTIDE SEQUENCE [LARGE SCALE GENOMIC DNA]</scope>
    <source>
        <strain evidence="1 2">A32</strain>
    </source>
</reference>
<dbReference type="EMBL" id="SEZJ01000007">
    <property type="protein sequence ID" value="RYU46477.1"/>
    <property type="molecule type" value="Genomic_DNA"/>
</dbReference>
<dbReference type="RefSeq" id="WP_130087294.1">
    <property type="nucleotide sequence ID" value="NZ_SEZJ01000007.1"/>
</dbReference>